<accession>A0AA40K5E7</accession>
<comment type="similarity">
    <text evidence="4">Belongs to the peptidase C56 family. HSP31-like subfamily.</text>
</comment>
<dbReference type="EMBL" id="JAUKUD010000004">
    <property type="protein sequence ID" value="KAK0746609.1"/>
    <property type="molecule type" value="Genomic_DNA"/>
</dbReference>
<dbReference type="InterPro" id="IPR029062">
    <property type="entry name" value="Class_I_gatase-like"/>
</dbReference>
<evidence type="ECO:0000256" key="5">
    <source>
        <dbReference type="ARBA" id="ARBA00048082"/>
    </source>
</evidence>
<keyword evidence="7" id="KW-0315">Glutamine amidotransferase</keyword>
<keyword evidence="2" id="KW-0346">Stress response</keyword>
<evidence type="ECO:0000256" key="1">
    <source>
        <dbReference type="ARBA" id="ARBA00013134"/>
    </source>
</evidence>
<dbReference type="PANTHER" id="PTHR48094">
    <property type="entry name" value="PROTEIN/NUCLEIC ACID DEGLYCASE DJ-1-RELATED"/>
    <property type="match status" value="1"/>
</dbReference>
<dbReference type="CDD" id="cd03141">
    <property type="entry name" value="GATase1_Hsp31_like"/>
    <property type="match status" value="1"/>
</dbReference>
<proteinExistence type="inferred from homology"/>
<keyword evidence="8" id="KW-1185">Reference proteome</keyword>
<dbReference type="Gene3D" id="3.40.50.880">
    <property type="match status" value="1"/>
</dbReference>
<gene>
    <name evidence="7" type="ORF">B0T18DRAFT_438532</name>
</gene>
<protein>
    <recommendedName>
        <fullName evidence="1">D-lactate dehydratase</fullName>
        <ecNumber evidence="1">4.2.1.130</ecNumber>
    </recommendedName>
</protein>
<dbReference type="AlphaFoldDB" id="A0AA40K5E7"/>
<name>A0AA40K5E7_9PEZI</name>
<dbReference type="EC" id="4.2.1.130" evidence="1"/>
<dbReference type="InterPro" id="IPR050325">
    <property type="entry name" value="Prot/Nucl_acid_deglycase"/>
</dbReference>
<feature type="domain" description="DJ-1/PfpI" evidence="6">
    <location>
        <begin position="28"/>
        <end position="226"/>
    </location>
</feature>
<keyword evidence="3" id="KW-0456">Lyase</keyword>
<evidence type="ECO:0000313" key="7">
    <source>
        <dbReference type="EMBL" id="KAK0746609.1"/>
    </source>
</evidence>
<evidence type="ECO:0000313" key="8">
    <source>
        <dbReference type="Proteomes" id="UP001172155"/>
    </source>
</evidence>
<dbReference type="Proteomes" id="UP001172155">
    <property type="component" value="Unassembled WGS sequence"/>
</dbReference>
<dbReference type="GO" id="GO:0019243">
    <property type="term" value="P:methylglyoxal catabolic process to D-lactate via S-lactoyl-glutathione"/>
    <property type="evidence" value="ECO:0007669"/>
    <property type="project" value="TreeGrafter"/>
</dbReference>
<comment type="caution">
    <text evidence="7">The sequence shown here is derived from an EMBL/GenBank/DDBJ whole genome shotgun (WGS) entry which is preliminary data.</text>
</comment>
<dbReference type="InterPro" id="IPR002818">
    <property type="entry name" value="DJ-1/PfpI"/>
</dbReference>
<dbReference type="GO" id="GO:0005737">
    <property type="term" value="C:cytoplasm"/>
    <property type="evidence" value="ECO:0007669"/>
    <property type="project" value="TreeGrafter"/>
</dbReference>
<dbReference type="Pfam" id="PF01965">
    <property type="entry name" value="DJ-1_PfpI"/>
    <property type="match status" value="1"/>
</dbReference>
<comment type="catalytic activity">
    <reaction evidence="5">
        <text>methylglyoxal + H2O = (R)-lactate + H(+)</text>
        <dbReference type="Rhea" id="RHEA:27754"/>
        <dbReference type="ChEBI" id="CHEBI:15377"/>
        <dbReference type="ChEBI" id="CHEBI:15378"/>
        <dbReference type="ChEBI" id="CHEBI:16004"/>
        <dbReference type="ChEBI" id="CHEBI:17158"/>
        <dbReference type="EC" id="4.2.1.130"/>
    </reaction>
</comment>
<evidence type="ECO:0000256" key="3">
    <source>
        <dbReference type="ARBA" id="ARBA00023239"/>
    </source>
</evidence>
<reference evidence="7" key="1">
    <citation type="submission" date="2023-06" db="EMBL/GenBank/DDBJ databases">
        <title>Genome-scale phylogeny and comparative genomics of the fungal order Sordariales.</title>
        <authorList>
            <consortium name="Lawrence Berkeley National Laboratory"/>
            <person name="Hensen N."/>
            <person name="Bonometti L."/>
            <person name="Westerberg I."/>
            <person name="Brannstrom I.O."/>
            <person name="Guillou S."/>
            <person name="Cros-Aarteil S."/>
            <person name="Calhoun S."/>
            <person name="Haridas S."/>
            <person name="Kuo A."/>
            <person name="Mondo S."/>
            <person name="Pangilinan J."/>
            <person name="Riley R."/>
            <person name="LaButti K."/>
            <person name="Andreopoulos B."/>
            <person name="Lipzen A."/>
            <person name="Chen C."/>
            <person name="Yanf M."/>
            <person name="Daum C."/>
            <person name="Ng V."/>
            <person name="Clum A."/>
            <person name="Steindorff A."/>
            <person name="Ohm R."/>
            <person name="Martin F."/>
            <person name="Silar P."/>
            <person name="Natvig D."/>
            <person name="Lalanne C."/>
            <person name="Gautier V."/>
            <person name="Ament-velasquez S.L."/>
            <person name="Kruys A."/>
            <person name="Hutchinson M.I."/>
            <person name="Powell A.J."/>
            <person name="Barry K."/>
            <person name="Miller A.N."/>
            <person name="Grigoriev I.V."/>
            <person name="Debuchy R."/>
            <person name="Gladieux P."/>
            <person name="Thoren M.H."/>
            <person name="Johannesson H."/>
        </authorList>
    </citation>
    <scope>NUCLEOTIDE SEQUENCE</scope>
    <source>
        <strain evidence="7">SMH3187-1</strain>
    </source>
</reference>
<evidence type="ECO:0000256" key="2">
    <source>
        <dbReference type="ARBA" id="ARBA00023016"/>
    </source>
</evidence>
<organism evidence="7 8">
    <name type="scientific">Schizothecium vesticola</name>
    <dbReference type="NCBI Taxonomy" id="314040"/>
    <lineage>
        <taxon>Eukaryota</taxon>
        <taxon>Fungi</taxon>
        <taxon>Dikarya</taxon>
        <taxon>Ascomycota</taxon>
        <taxon>Pezizomycotina</taxon>
        <taxon>Sordariomycetes</taxon>
        <taxon>Sordariomycetidae</taxon>
        <taxon>Sordariales</taxon>
        <taxon>Schizotheciaceae</taxon>
        <taxon>Schizothecium</taxon>
    </lineage>
</organism>
<evidence type="ECO:0000256" key="4">
    <source>
        <dbReference type="ARBA" id="ARBA00038493"/>
    </source>
</evidence>
<dbReference type="PANTHER" id="PTHR48094:SF11">
    <property type="entry name" value="GLUTATHIONE-INDEPENDENT GLYOXALASE HSP31-RELATED"/>
    <property type="match status" value="1"/>
</dbReference>
<sequence>MAPKVLIVLTSHSKLGDTDQPTGWFLPELSHPYSVFEAAGYSISVASPHGGVAPLDPSSVDFSKDDASALEFHRTKASVWENTQELSTFADGRGAHEFDAIFYCGGHGPVFDLASDPTSQAIAAEFFEAGKVVSAVCHGPAALVDVRIPGGKFLLEGKQVTSFSNEEEEMVGKTKVVPFLLEDKIKELGGRYVKADKAWEPKVVVDGRVVTGQNPASAKGVGEAVVKLVAEKHGK</sequence>
<dbReference type="SUPFAM" id="SSF52317">
    <property type="entry name" value="Class I glutamine amidotransferase-like"/>
    <property type="match status" value="1"/>
</dbReference>
<evidence type="ECO:0000259" key="6">
    <source>
        <dbReference type="Pfam" id="PF01965"/>
    </source>
</evidence>
<dbReference type="GO" id="GO:0019172">
    <property type="term" value="F:glyoxalase III activity"/>
    <property type="evidence" value="ECO:0007669"/>
    <property type="project" value="UniProtKB-EC"/>
</dbReference>